<evidence type="ECO:0000313" key="2">
    <source>
        <dbReference type="EMBL" id="EMS70690.1"/>
    </source>
</evidence>
<keyword evidence="2" id="KW-0813">Transport</keyword>
<dbReference type="RefSeq" id="WP_004627960.1">
    <property type="nucleotide sequence ID" value="NZ_AORV01000049.1"/>
</dbReference>
<name>S0FGM9_RUMCE</name>
<protein>
    <submittedName>
        <fullName evidence="2">ABC-type sugar transport system, periplasmic component</fullName>
    </submittedName>
</protein>
<dbReference type="AlphaFoldDB" id="S0FGM9"/>
<accession>S0FGM9</accession>
<dbReference type="SUPFAM" id="SSF53850">
    <property type="entry name" value="Periplasmic binding protein-like II"/>
    <property type="match status" value="1"/>
</dbReference>
<proteinExistence type="predicted"/>
<dbReference type="eggNOG" id="COG1653">
    <property type="taxonomic scope" value="Bacteria"/>
</dbReference>
<dbReference type="Proteomes" id="UP000014155">
    <property type="component" value="Unassembled WGS sequence"/>
</dbReference>
<dbReference type="InterPro" id="IPR006059">
    <property type="entry name" value="SBP"/>
</dbReference>
<evidence type="ECO:0000256" key="1">
    <source>
        <dbReference type="SAM" id="SignalP"/>
    </source>
</evidence>
<sequence>MKKAISKALAAGMAIVMTLSIAACGSSTPAATSTSTAAASSAAPSSTAAESSAPAGEPVKLTFWHIQTTEPFPGLMEEWMKNFSAENPNYTVEVTAVQNDAFKQKLLISMSSNQSPDIFPHWSGGPMNQYADEGKIADLTTYMNENNYKDRFMTAAINQATYKDKIWAVPVENTSVAMFFYNKELFAKYNLQVPKTIKELEALCDTLKKNGIIPFSLANKTQWTGSMYYMYLADRFGGPEPFNAAAQRTGSFENEAFTQAGNKIQEWVKKDYFNKGFNGLDEDSGQSRTLLYSGKAAMTLMGSWFLSTVKGENQEFFDKNVGSFPFPAADDGKGDPNSVVGTVGDNFYSVSATSKDVAGAFKAITYLIDDKAVATRIENGRVPPVKGVKVTDPRLQDVLNAVEKAPYVQLWYDQYLPAEVAQVHKDTSQAIFGLAKTPEQVNKEMEAAAKKYFGK</sequence>
<feature type="signal peptide" evidence="1">
    <location>
        <begin position="1"/>
        <end position="22"/>
    </location>
</feature>
<dbReference type="PATRIC" id="fig|1195236.3.peg.3779"/>
<dbReference type="STRING" id="1195236.CTER_3554"/>
<dbReference type="PANTHER" id="PTHR43649">
    <property type="entry name" value="ARABINOSE-BINDING PROTEIN-RELATED"/>
    <property type="match status" value="1"/>
</dbReference>
<comment type="caution">
    <text evidence="2">The sequence shown here is derived from an EMBL/GenBank/DDBJ whole genome shotgun (WGS) entry which is preliminary data.</text>
</comment>
<dbReference type="PANTHER" id="PTHR43649:SF14">
    <property type="entry name" value="BLR3389 PROTEIN"/>
    <property type="match status" value="1"/>
</dbReference>
<dbReference type="EMBL" id="AORV01000049">
    <property type="protein sequence ID" value="EMS70690.1"/>
    <property type="molecule type" value="Genomic_DNA"/>
</dbReference>
<evidence type="ECO:0000313" key="3">
    <source>
        <dbReference type="Proteomes" id="UP000014155"/>
    </source>
</evidence>
<reference evidence="2 3" key="1">
    <citation type="journal article" date="2013" name="Genome Announc.">
        <title>Draft Genome Sequence of the Cellulolytic, Mesophilic, Anaerobic Bacterium Clostridium termitidis Strain CT1112 (DSM 5398).</title>
        <authorList>
            <person name="Lal S."/>
            <person name="Ramachandran U."/>
            <person name="Zhang X."/>
            <person name="Munir R."/>
            <person name="Sparling R."/>
            <person name="Levin D.B."/>
        </authorList>
    </citation>
    <scope>NUCLEOTIDE SEQUENCE [LARGE SCALE GENOMIC DNA]</scope>
    <source>
        <strain evidence="2 3">CT1112</strain>
    </source>
</reference>
<keyword evidence="2" id="KW-0762">Sugar transport</keyword>
<keyword evidence="1" id="KW-0732">Signal</keyword>
<feature type="chain" id="PRO_5038914900" evidence="1">
    <location>
        <begin position="23"/>
        <end position="455"/>
    </location>
</feature>
<dbReference type="Pfam" id="PF01547">
    <property type="entry name" value="SBP_bac_1"/>
    <property type="match status" value="1"/>
</dbReference>
<dbReference type="InterPro" id="IPR050490">
    <property type="entry name" value="Bact_solute-bd_prot1"/>
</dbReference>
<gene>
    <name evidence="2" type="ORF">CTER_3554</name>
</gene>
<dbReference type="PROSITE" id="PS51257">
    <property type="entry name" value="PROKAR_LIPOPROTEIN"/>
    <property type="match status" value="1"/>
</dbReference>
<organism evidence="2 3">
    <name type="scientific">Ruminiclostridium cellobioparum subsp. termitidis CT1112</name>
    <dbReference type="NCBI Taxonomy" id="1195236"/>
    <lineage>
        <taxon>Bacteria</taxon>
        <taxon>Bacillati</taxon>
        <taxon>Bacillota</taxon>
        <taxon>Clostridia</taxon>
        <taxon>Eubacteriales</taxon>
        <taxon>Oscillospiraceae</taxon>
        <taxon>Ruminiclostridium</taxon>
    </lineage>
</organism>
<dbReference type="Gene3D" id="3.40.190.10">
    <property type="entry name" value="Periplasmic binding protein-like II"/>
    <property type="match status" value="2"/>
</dbReference>
<keyword evidence="3" id="KW-1185">Reference proteome</keyword>